<dbReference type="RefSeq" id="WP_110098571.1">
    <property type="nucleotide sequence ID" value="NZ_CP122561.1"/>
</dbReference>
<evidence type="ECO:0000256" key="6">
    <source>
        <dbReference type="ARBA" id="ARBA00023235"/>
    </source>
</evidence>
<protein>
    <recommendedName>
        <fullName evidence="8">Glutamate-1-semialdehyde 2,1-aminomutase</fullName>
        <shortName evidence="8">GSA</shortName>
        <ecNumber evidence="8">5.4.3.8</ecNumber>
    </recommendedName>
    <alternativeName>
        <fullName evidence="8">Glutamate-1-semialdehyde aminotransferase</fullName>
        <shortName evidence="8">GSA-AT</shortName>
    </alternativeName>
</protein>
<keyword evidence="10" id="KW-1185">Reference proteome</keyword>
<accession>A0AAJ6DCK8</accession>
<comment type="similarity">
    <text evidence="4 8">Belongs to the class-III pyridoxal-phosphate-dependent aminotransferase family. HemL subfamily.</text>
</comment>
<comment type="subunit">
    <text evidence="8">Homodimer.</text>
</comment>
<dbReference type="InterPro" id="IPR015421">
    <property type="entry name" value="PyrdxlP-dep_Trfase_major"/>
</dbReference>
<evidence type="ECO:0000256" key="4">
    <source>
        <dbReference type="ARBA" id="ARBA00008981"/>
    </source>
</evidence>
<keyword evidence="8" id="KW-0963">Cytoplasm</keyword>
<reference evidence="9 10" key="1">
    <citation type="submission" date="2023-03" db="EMBL/GenBank/DDBJ databases">
        <title>Complete genome sequences of several Auritidibacter ignavus strains isolated from ear infections.</title>
        <authorList>
            <person name="Baehr T."/>
            <person name="Baumhoegger A.M."/>
        </authorList>
    </citation>
    <scope>NUCLEOTIDE SEQUENCE [LARGE SCALE GENOMIC DNA]</scope>
    <source>
        <strain evidence="9 10">BABAE-6</strain>
    </source>
</reference>
<dbReference type="Gene3D" id="3.40.640.10">
    <property type="entry name" value="Type I PLP-dependent aspartate aminotransferase-like (Major domain)"/>
    <property type="match status" value="1"/>
</dbReference>
<gene>
    <name evidence="8 9" type="primary">hemL</name>
    <name evidence="9" type="ORF">QDX21_00155</name>
</gene>
<keyword evidence="7 8" id="KW-0627">Porphyrin biosynthesis</keyword>
<dbReference type="GO" id="GO:0008483">
    <property type="term" value="F:transaminase activity"/>
    <property type="evidence" value="ECO:0007669"/>
    <property type="project" value="InterPro"/>
</dbReference>
<dbReference type="EC" id="5.4.3.8" evidence="8"/>
<dbReference type="NCBIfam" id="TIGR00713">
    <property type="entry name" value="hemL"/>
    <property type="match status" value="1"/>
</dbReference>
<dbReference type="GO" id="GO:0030170">
    <property type="term" value="F:pyridoxal phosphate binding"/>
    <property type="evidence" value="ECO:0007669"/>
    <property type="project" value="InterPro"/>
</dbReference>
<evidence type="ECO:0000256" key="8">
    <source>
        <dbReference type="HAMAP-Rule" id="MF_00375"/>
    </source>
</evidence>
<evidence type="ECO:0000256" key="5">
    <source>
        <dbReference type="ARBA" id="ARBA00022898"/>
    </source>
</evidence>
<evidence type="ECO:0000256" key="3">
    <source>
        <dbReference type="ARBA" id="ARBA00004819"/>
    </source>
</evidence>
<organism evidence="9 10">
    <name type="scientific">Auritidibacter ignavus</name>
    <dbReference type="NCBI Taxonomy" id="678932"/>
    <lineage>
        <taxon>Bacteria</taxon>
        <taxon>Bacillati</taxon>
        <taxon>Actinomycetota</taxon>
        <taxon>Actinomycetes</taxon>
        <taxon>Micrococcales</taxon>
        <taxon>Micrococcaceae</taxon>
        <taxon>Auritidibacter</taxon>
    </lineage>
</organism>
<dbReference type="GO" id="GO:0006782">
    <property type="term" value="P:protoporphyrinogen IX biosynthetic process"/>
    <property type="evidence" value="ECO:0007669"/>
    <property type="project" value="UniProtKB-UniRule"/>
</dbReference>
<comment type="catalytic activity">
    <reaction evidence="1 8">
        <text>(S)-4-amino-5-oxopentanoate = 5-aminolevulinate</text>
        <dbReference type="Rhea" id="RHEA:14265"/>
        <dbReference type="ChEBI" id="CHEBI:57501"/>
        <dbReference type="ChEBI" id="CHEBI:356416"/>
        <dbReference type="EC" id="5.4.3.8"/>
    </reaction>
</comment>
<name>A0AAJ6DCK8_9MICC</name>
<comment type="cofactor">
    <cofactor evidence="2 8">
        <name>pyridoxal 5'-phosphate</name>
        <dbReference type="ChEBI" id="CHEBI:597326"/>
    </cofactor>
</comment>
<feature type="modified residue" description="N6-(pyridoxal phosphate)lysine" evidence="8">
    <location>
        <position position="275"/>
    </location>
</feature>
<dbReference type="GeneID" id="83694458"/>
<dbReference type="PANTHER" id="PTHR43713">
    <property type="entry name" value="GLUTAMATE-1-SEMIALDEHYDE 2,1-AMINOMUTASE"/>
    <property type="match status" value="1"/>
</dbReference>
<proteinExistence type="inferred from homology"/>
<evidence type="ECO:0000313" key="10">
    <source>
        <dbReference type="Proteomes" id="UP001224674"/>
    </source>
</evidence>
<dbReference type="EMBL" id="CP122566">
    <property type="protein sequence ID" value="WGH93271.1"/>
    <property type="molecule type" value="Genomic_DNA"/>
</dbReference>
<comment type="subcellular location">
    <subcellularLocation>
        <location evidence="8">Cytoplasm</location>
    </subcellularLocation>
</comment>
<evidence type="ECO:0000256" key="1">
    <source>
        <dbReference type="ARBA" id="ARBA00001579"/>
    </source>
</evidence>
<comment type="pathway">
    <text evidence="3">Porphyrin-containing compound metabolism; protoporphyrin-IX biosynthesis; 5-aminolevulinate from L-glutamyl-tRNA(Glu): step 2/2.</text>
</comment>
<evidence type="ECO:0000256" key="7">
    <source>
        <dbReference type="ARBA" id="ARBA00023244"/>
    </source>
</evidence>
<dbReference type="Pfam" id="PF00202">
    <property type="entry name" value="Aminotran_3"/>
    <property type="match status" value="1"/>
</dbReference>
<dbReference type="SUPFAM" id="SSF53383">
    <property type="entry name" value="PLP-dependent transferases"/>
    <property type="match status" value="1"/>
</dbReference>
<dbReference type="Gene3D" id="3.90.1150.10">
    <property type="entry name" value="Aspartate Aminotransferase, domain 1"/>
    <property type="match status" value="1"/>
</dbReference>
<dbReference type="InterPro" id="IPR005814">
    <property type="entry name" value="Aminotrans_3"/>
</dbReference>
<sequence length="441" mass="46057">MTDQPTSFTSNQQAFRAAEAAMPGGVNSPVRAFGSVGLTPPSIVSARGAYLTDVEGNEYVDLVGSWGPMLLGHQHPAVVEAVHAAVDRGLSFGASTPDETHLAELVKSILPIDRIRFVSTGTEATMTALRIARGATGRDLIVKFAGGYHGHSDGLLASAGSGVATQSLPGSAGVTAAVAAQTLVVPFNDRQALEEVFADYPEQIAAVITEAVPANMGIVAPEPGFMGFLREITQRHGAKLIWDEVLTGFRATPTGGWGLTGQPEGWTPDLWTFGKVIGGGMPVAAVAGNAEIMSLLSPLGPVYQAGTLSGNPVAMAAGIATLSNADEQVYQQVAHASRQIQQLVSEALDAEGVDHSLQVAGTIFSVAFGTSDHGVRNYHDAQNQEVFRFAPFFRSLLEQGIYIAPSVFEDWFVSAAHDQQAIDRIAEALPAAAKAAAAATE</sequence>
<dbReference type="InterPro" id="IPR015422">
    <property type="entry name" value="PyrdxlP-dep_Trfase_small"/>
</dbReference>
<dbReference type="InterPro" id="IPR004639">
    <property type="entry name" value="4pyrrol_synth_GluAld_NH2Trfase"/>
</dbReference>
<dbReference type="GO" id="GO:0005737">
    <property type="term" value="C:cytoplasm"/>
    <property type="evidence" value="ECO:0007669"/>
    <property type="project" value="UniProtKB-SubCell"/>
</dbReference>
<keyword evidence="6 8" id="KW-0413">Isomerase</keyword>
<dbReference type="HAMAP" id="MF_00375">
    <property type="entry name" value="HemL_aminotrans_3"/>
    <property type="match status" value="1"/>
</dbReference>
<evidence type="ECO:0000313" key="9">
    <source>
        <dbReference type="EMBL" id="WGH93271.1"/>
    </source>
</evidence>
<dbReference type="Proteomes" id="UP001224674">
    <property type="component" value="Chromosome"/>
</dbReference>
<keyword evidence="5 8" id="KW-0663">Pyridoxal phosphate</keyword>
<dbReference type="NCBIfam" id="NF000818">
    <property type="entry name" value="PRK00062.1"/>
    <property type="match status" value="1"/>
</dbReference>
<dbReference type="GO" id="GO:0042286">
    <property type="term" value="F:glutamate-1-semialdehyde 2,1-aminomutase activity"/>
    <property type="evidence" value="ECO:0007669"/>
    <property type="project" value="UniProtKB-UniRule"/>
</dbReference>
<dbReference type="CDD" id="cd00610">
    <property type="entry name" value="OAT_like"/>
    <property type="match status" value="1"/>
</dbReference>
<dbReference type="InterPro" id="IPR015424">
    <property type="entry name" value="PyrdxlP-dep_Trfase"/>
</dbReference>
<dbReference type="AlphaFoldDB" id="A0AAJ6DCK8"/>
<dbReference type="PANTHER" id="PTHR43713:SF3">
    <property type="entry name" value="GLUTAMATE-1-SEMIALDEHYDE 2,1-AMINOMUTASE 1, CHLOROPLASTIC-RELATED"/>
    <property type="match status" value="1"/>
</dbReference>
<evidence type="ECO:0000256" key="2">
    <source>
        <dbReference type="ARBA" id="ARBA00001933"/>
    </source>
</evidence>
<dbReference type="FunFam" id="3.40.640.10:FF:000021">
    <property type="entry name" value="Glutamate-1-semialdehyde 2,1-aminomutase"/>
    <property type="match status" value="1"/>
</dbReference>